<name>A0A2R3IS69_9PSED</name>
<dbReference type="EMBL" id="CP027169">
    <property type="protein sequence ID" value="AVK04663.1"/>
    <property type="molecule type" value="Genomic_DNA"/>
</dbReference>
<sequence length="76" mass="8538">MRADRHGTLAEQKRFALRWQDVNQRPECDNCRYLRTEKAPAADSPGAAVQAIHLCTLGGFLTTRTAICEQHRRAAS</sequence>
<gene>
    <name evidence="1" type="ORF">CSB93_0734</name>
</gene>
<evidence type="ECO:0000313" key="2">
    <source>
        <dbReference type="Proteomes" id="UP000238390"/>
    </source>
</evidence>
<dbReference type="RefSeq" id="WP_034029377.1">
    <property type="nucleotide sequence ID" value="NZ_CP027169.1"/>
</dbReference>
<protein>
    <submittedName>
        <fullName evidence="1">Uncharacterized protein</fullName>
    </submittedName>
</protein>
<accession>A0A2R3IS69</accession>
<organism evidence="1 2">
    <name type="scientific">Pseudomonas paraeruginosa</name>
    <dbReference type="NCBI Taxonomy" id="2994495"/>
    <lineage>
        <taxon>Bacteria</taxon>
        <taxon>Pseudomonadati</taxon>
        <taxon>Pseudomonadota</taxon>
        <taxon>Gammaproteobacteria</taxon>
        <taxon>Pseudomonadales</taxon>
        <taxon>Pseudomonadaceae</taxon>
        <taxon>Pseudomonas</taxon>
    </lineage>
</organism>
<evidence type="ECO:0000313" key="1">
    <source>
        <dbReference type="EMBL" id="AVK04663.1"/>
    </source>
</evidence>
<keyword evidence="2" id="KW-1185">Reference proteome</keyword>
<reference evidence="1 2" key="1">
    <citation type="submission" date="2018-02" db="EMBL/GenBank/DDBJ databases">
        <title>FDA/CDC Antimicrobial Resistant Isolate Bank Genome Sequencing.</title>
        <authorList>
            <person name="Benahmed F.H."/>
            <person name="Lutgring J.D."/>
            <person name="Yoo B."/>
            <person name="Machado M."/>
            <person name="Brown A."/>
            <person name="McAllister G."/>
            <person name="Perry A."/>
            <person name="Halpin A.L."/>
            <person name="Vavikolanu K."/>
            <person name="Ott S."/>
            <person name="Zhao X."/>
            <person name="Tallon L.J."/>
            <person name="Sadzewicz L."/>
            <person name="Aluvathingal J."/>
            <person name="Nadendla S."/>
            <person name="Voskania-kordi A."/>
            <person name="Simonyan V."/>
            <person name="Patel J."/>
            <person name="Shawar R.M."/>
        </authorList>
    </citation>
    <scope>NUCLEOTIDE SEQUENCE [LARGE SCALE GENOMIC DNA]</scope>
    <source>
        <strain evidence="1 2">AR_0356</strain>
    </source>
</reference>
<dbReference type="Proteomes" id="UP000238390">
    <property type="component" value="Chromosome"/>
</dbReference>
<dbReference type="AlphaFoldDB" id="A0A2R3IS69"/>
<proteinExistence type="predicted"/>